<evidence type="ECO:0000313" key="1">
    <source>
        <dbReference type="EMBL" id="KAJ7348738.1"/>
    </source>
</evidence>
<dbReference type="EMBL" id="MU827482">
    <property type="protein sequence ID" value="KAJ7348738.1"/>
    <property type="molecule type" value="Genomic_DNA"/>
</dbReference>
<dbReference type="Proteomes" id="UP001163046">
    <property type="component" value="Unassembled WGS sequence"/>
</dbReference>
<dbReference type="AlphaFoldDB" id="A0A9W9YHD2"/>
<sequence>MGCSGRNAVALLKLNHSTMEMSIEIPFQWVMLSYGAEDTSSFGVKPHDLIRDASSGQYEVSNFTPSTRVALGAAILRRVSNEWSAVGVLSSSTADTLRPVWLSRKNLSSLIRTVTGEPITAIEV</sequence>
<name>A0A9W9YHD2_9CNID</name>
<gene>
    <name evidence="1" type="ORF">OS493_039346</name>
</gene>
<protein>
    <submittedName>
        <fullName evidence="1">Uncharacterized protein</fullName>
    </submittedName>
</protein>
<organism evidence="1 2">
    <name type="scientific">Desmophyllum pertusum</name>
    <dbReference type="NCBI Taxonomy" id="174260"/>
    <lineage>
        <taxon>Eukaryota</taxon>
        <taxon>Metazoa</taxon>
        <taxon>Cnidaria</taxon>
        <taxon>Anthozoa</taxon>
        <taxon>Hexacorallia</taxon>
        <taxon>Scleractinia</taxon>
        <taxon>Caryophylliina</taxon>
        <taxon>Caryophylliidae</taxon>
        <taxon>Desmophyllum</taxon>
    </lineage>
</organism>
<proteinExistence type="predicted"/>
<accession>A0A9W9YHD2</accession>
<keyword evidence="2" id="KW-1185">Reference proteome</keyword>
<evidence type="ECO:0000313" key="2">
    <source>
        <dbReference type="Proteomes" id="UP001163046"/>
    </source>
</evidence>
<comment type="caution">
    <text evidence="1">The sequence shown here is derived from an EMBL/GenBank/DDBJ whole genome shotgun (WGS) entry which is preliminary data.</text>
</comment>
<reference evidence="1" key="1">
    <citation type="submission" date="2023-01" db="EMBL/GenBank/DDBJ databases">
        <title>Genome assembly of the deep-sea coral Lophelia pertusa.</title>
        <authorList>
            <person name="Herrera S."/>
            <person name="Cordes E."/>
        </authorList>
    </citation>
    <scope>NUCLEOTIDE SEQUENCE</scope>
    <source>
        <strain evidence="1">USNM1676648</strain>
        <tissue evidence="1">Polyp</tissue>
    </source>
</reference>